<proteinExistence type="predicted"/>
<protein>
    <submittedName>
        <fullName evidence="2">Uncharacterized protein</fullName>
    </submittedName>
</protein>
<evidence type="ECO:0000313" key="2">
    <source>
        <dbReference type="EMBL" id="KAK5818694.1"/>
    </source>
</evidence>
<evidence type="ECO:0000256" key="1">
    <source>
        <dbReference type="SAM" id="MobiDB-lite"/>
    </source>
</evidence>
<accession>A0ABR0PBP0</accession>
<reference evidence="2 3" key="1">
    <citation type="submission" date="2023-03" db="EMBL/GenBank/DDBJ databases">
        <title>WGS of Gossypium arboreum.</title>
        <authorList>
            <person name="Yu D."/>
        </authorList>
    </citation>
    <scope>NUCLEOTIDE SEQUENCE [LARGE SCALE GENOMIC DNA]</scope>
    <source>
        <tissue evidence="2">Leaf</tissue>
    </source>
</reference>
<organism evidence="2 3">
    <name type="scientific">Gossypium arboreum</name>
    <name type="common">Tree cotton</name>
    <name type="synonym">Gossypium nanking</name>
    <dbReference type="NCBI Taxonomy" id="29729"/>
    <lineage>
        <taxon>Eukaryota</taxon>
        <taxon>Viridiplantae</taxon>
        <taxon>Streptophyta</taxon>
        <taxon>Embryophyta</taxon>
        <taxon>Tracheophyta</taxon>
        <taxon>Spermatophyta</taxon>
        <taxon>Magnoliopsida</taxon>
        <taxon>eudicotyledons</taxon>
        <taxon>Gunneridae</taxon>
        <taxon>Pentapetalae</taxon>
        <taxon>rosids</taxon>
        <taxon>malvids</taxon>
        <taxon>Malvales</taxon>
        <taxon>Malvaceae</taxon>
        <taxon>Malvoideae</taxon>
        <taxon>Gossypium</taxon>
    </lineage>
</organism>
<dbReference type="EMBL" id="JARKNE010000007">
    <property type="protein sequence ID" value="KAK5818694.1"/>
    <property type="molecule type" value="Genomic_DNA"/>
</dbReference>
<name>A0ABR0PBP0_GOSAR</name>
<sequence length="163" mass="19175">METQITEVNEMGFNEKVMQISDNDERPKLNQISSFLSETDERRDRVTASEIEEEFFQIRQNKRNKKVLNKKIRSMQEIQDIVPTTKEKQKRDRGIRKSKGNGDSKNDESIVNLSLLNLDISNRRKVIFKEVKKTWKVGKRLGFCVEGDEEIIIEEIMRVEGKQ</sequence>
<comment type="caution">
    <text evidence="2">The sequence shown here is derived from an EMBL/GenBank/DDBJ whole genome shotgun (WGS) entry which is preliminary data.</text>
</comment>
<feature type="region of interest" description="Disordered" evidence="1">
    <location>
        <begin position="79"/>
        <end position="106"/>
    </location>
</feature>
<gene>
    <name evidence="2" type="ORF">PVK06_023638</name>
</gene>
<dbReference type="Proteomes" id="UP001358586">
    <property type="component" value="Chromosome 7"/>
</dbReference>
<keyword evidence="3" id="KW-1185">Reference proteome</keyword>
<evidence type="ECO:0000313" key="3">
    <source>
        <dbReference type="Proteomes" id="UP001358586"/>
    </source>
</evidence>